<keyword evidence="1" id="KW-0805">Transcription regulation</keyword>
<evidence type="ECO:0000259" key="5">
    <source>
        <dbReference type="PROSITE" id="PS50888"/>
    </source>
</evidence>
<keyword evidence="3" id="KW-0539">Nucleus</keyword>
<accession>A0A2G5C3M4</accession>
<dbReference type="InterPro" id="IPR036638">
    <property type="entry name" value="HLH_DNA-bd_sf"/>
</dbReference>
<dbReference type="PANTHER" id="PTHR46834">
    <property type="entry name" value="TRANSCRIPTION FACTOR BHLH91"/>
    <property type="match status" value="1"/>
</dbReference>
<dbReference type="SMART" id="SM00353">
    <property type="entry name" value="HLH"/>
    <property type="match status" value="1"/>
</dbReference>
<dbReference type="Gene3D" id="4.10.280.10">
    <property type="entry name" value="Helix-loop-helix DNA-binding domain"/>
    <property type="match status" value="1"/>
</dbReference>
<organism evidence="6 7">
    <name type="scientific">Aquilegia coerulea</name>
    <name type="common">Rocky mountain columbine</name>
    <dbReference type="NCBI Taxonomy" id="218851"/>
    <lineage>
        <taxon>Eukaryota</taxon>
        <taxon>Viridiplantae</taxon>
        <taxon>Streptophyta</taxon>
        <taxon>Embryophyta</taxon>
        <taxon>Tracheophyta</taxon>
        <taxon>Spermatophyta</taxon>
        <taxon>Magnoliopsida</taxon>
        <taxon>Ranunculales</taxon>
        <taxon>Ranunculaceae</taxon>
        <taxon>Thalictroideae</taxon>
        <taxon>Aquilegia</taxon>
    </lineage>
</organism>
<name>A0A2G5C3M4_AQUCA</name>
<dbReference type="Proteomes" id="UP000230069">
    <property type="component" value="Unassembled WGS sequence"/>
</dbReference>
<dbReference type="FunCoup" id="A0A2G5C3M4">
    <property type="interactions" value="80"/>
</dbReference>
<feature type="region of interest" description="Disordered" evidence="4">
    <location>
        <begin position="310"/>
        <end position="330"/>
    </location>
</feature>
<dbReference type="EMBL" id="KZ305121">
    <property type="protein sequence ID" value="PIA25866.1"/>
    <property type="molecule type" value="Genomic_DNA"/>
</dbReference>
<feature type="region of interest" description="Disordered" evidence="4">
    <location>
        <begin position="390"/>
        <end position="432"/>
    </location>
</feature>
<dbReference type="PROSITE" id="PS50888">
    <property type="entry name" value="BHLH"/>
    <property type="match status" value="1"/>
</dbReference>
<dbReference type="AlphaFoldDB" id="A0A2G5C3M4"/>
<dbReference type="InterPro" id="IPR045895">
    <property type="entry name" value="bHLH91-like"/>
</dbReference>
<keyword evidence="2" id="KW-0804">Transcription</keyword>
<evidence type="ECO:0000313" key="6">
    <source>
        <dbReference type="EMBL" id="PIA25866.1"/>
    </source>
</evidence>
<dbReference type="STRING" id="218851.A0A2G5C3M4"/>
<dbReference type="PANTHER" id="PTHR46834:SF1">
    <property type="entry name" value="TRANSCRIPTION FACTOR BHLH10"/>
    <property type="match status" value="1"/>
</dbReference>
<proteinExistence type="predicted"/>
<evidence type="ECO:0000256" key="3">
    <source>
        <dbReference type="ARBA" id="ARBA00023242"/>
    </source>
</evidence>
<evidence type="ECO:0000313" key="7">
    <source>
        <dbReference type="Proteomes" id="UP000230069"/>
    </source>
</evidence>
<protein>
    <recommendedName>
        <fullName evidence="5">BHLH domain-containing protein</fullName>
    </recommendedName>
</protein>
<evidence type="ECO:0000256" key="1">
    <source>
        <dbReference type="ARBA" id="ARBA00023015"/>
    </source>
</evidence>
<dbReference type="SUPFAM" id="SSF47459">
    <property type="entry name" value="HLH, helix-loop-helix DNA-binding domain"/>
    <property type="match status" value="1"/>
</dbReference>
<dbReference type="GO" id="GO:0006355">
    <property type="term" value="P:regulation of DNA-templated transcription"/>
    <property type="evidence" value="ECO:0007669"/>
    <property type="project" value="InterPro"/>
</dbReference>
<reference evidence="6 7" key="1">
    <citation type="submission" date="2017-09" db="EMBL/GenBank/DDBJ databases">
        <title>WGS assembly of Aquilegia coerulea Goldsmith.</title>
        <authorList>
            <person name="Hodges S."/>
            <person name="Kramer E."/>
            <person name="Nordborg M."/>
            <person name="Tomkins J."/>
            <person name="Borevitz J."/>
            <person name="Derieg N."/>
            <person name="Yan J."/>
            <person name="Mihaltcheva S."/>
            <person name="Hayes R.D."/>
            <person name="Rokhsar D."/>
        </authorList>
    </citation>
    <scope>NUCLEOTIDE SEQUENCE [LARGE SCALE GENOMIC DNA]</scope>
    <source>
        <strain evidence="7">cv. Goldsmith</strain>
    </source>
</reference>
<dbReference type="InterPro" id="IPR045896">
    <property type="entry name" value="MYC1-like_bHLH"/>
</dbReference>
<sequence length="528" mass="58612">MGGIMYDDSCYYDNNTHDPNSITGVIGGDGGGFTSHQHQVVSNCSGLSPLLGGTTCSNTSLEENLRISSFSLEELSNHQNHSNDAAAVAAATMDFELEHELNTHLMQDVLQDPDHLDQQNINWDTKVQDMHDMNSQQAQQYHHLNHDPGQPIDLPYNLQSFNSTPFSNSSYAQTPTPDLLNLFHLPRCSVSSMLPNSSISFINPTGKNKQSNFPSSLDFFGEHPTADGASSASNALYDPPLHLNLPPQQTPIFKELFHSLPHNYGLPSSRGTGSSFFGGMDERDQGLSGLYQDGDGRQFIETTSTLDFSRDMSGLGKGGEGKGGNKQPFATERQRREQLNGKYQALKNLVPNPTKNDRASIVHDAIEYIKELLRTVEELKILVDKKRYGPERSKKRKTEDEATGDMESSSMKPHSFLTDREQSNGPSRATWIQRKSKEAEVDVRIVEDEITIKLIQRKKINCLLPVSKILDELQLDLLHVSGGNIGDFYSFLFNTKIYEGSSVHGIAIANKLIETVDKNYAAFQPGNF</sequence>
<dbReference type="GO" id="GO:0048658">
    <property type="term" value="P:anther wall tapetum development"/>
    <property type="evidence" value="ECO:0007669"/>
    <property type="project" value="InterPro"/>
</dbReference>
<feature type="domain" description="BHLH" evidence="5">
    <location>
        <begin position="323"/>
        <end position="372"/>
    </location>
</feature>
<gene>
    <name evidence="6" type="ORF">AQUCO_10500005v1</name>
</gene>
<evidence type="ECO:0000256" key="4">
    <source>
        <dbReference type="SAM" id="MobiDB-lite"/>
    </source>
</evidence>
<dbReference type="EMBL" id="KZ305121">
    <property type="protein sequence ID" value="PIA25867.1"/>
    <property type="molecule type" value="Genomic_DNA"/>
</dbReference>
<evidence type="ECO:0000256" key="2">
    <source>
        <dbReference type="ARBA" id="ARBA00023163"/>
    </source>
</evidence>
<dbReference type="OrthoDB" id="1932168at2759"/>
<dbReference type="InterPro" id="IPR011598">
    <property type="entry name" value="bHLH_dom"/>
</dbReference>
<dbReference type="CDD" id="cd18918">
    <property type="entry name" value="bHLH_AtMYC1_like"/>
    <property type="match status" value="1"/>
</dbReference>
<feature type="compositionally biased region" description="Basic and acidic residues" evidence="4">
    <location>
        <begin position="390"/>
        <end position="400"/>
    </location>
</feature>
<keyword evidence="7" id="KW-1185">Reference proteome</keyword>
<dbReference type="GO" id="GO:0046983">
    <property type="term" value="F:protein dimerization activity"/>
    <property type="evidence" value="ECO:0007669"/>
    <property type="project" value="InterPro"/>
</dbReference>
<feature type="compositionally biased region" description="Gly residues" evidence="4">
    <location>
        <begin position="315"/>
        <end position="324"/>
    </location>
</feature>
<dbReference type="Pfam" id="PF00010">
    <property type="entry name" value="HLH"/>
    <property type="match status" value="1"/>
</dbReference>
<dbReference type="FunFam" id="4.10.280.10:FF:000109">
    <property type="entry name" value="Transcription factor bHLH91-like"/>
    <property type="match status" value="1"/>
</dbReference>